<dbReference type="AlphaFoldDB" id="A0A135V1Q2"/>
<dbReference type="Gene3D" id="3.40.50.150">
    <property type="entry name" value="Vaccinia Virus protein VP39"/>
    <property type="match status" value="1"/>
</dbReference>
<feature type="compositionally biased region" description="Polar residues" evidence="1">
    <location>
        <begin position="1"/>
        <end position="18"/>
    </location>
</feature>
<feature type="region of interest" description="Disordered" evidence="1">
    <location>
        <begin position="1"/>
        <end position="23"/>
    </location>
</feature>
<keyword evidence="2" id="KW-0489">Methyltransferase</keyword>
<proteinExistence type="predicted"/>
<dbReference type="Proteomes" id="UP000070121">
    <property type="component" value="Unassembled WGS sequence"/>
</dbReference>
<dbReference type="EMBL" id="JFFI01000638">
    <property type="protein sequence ID" value="KXH66588.1"/>
    <property type="molecule type" value="Genomic_DNA"/>
</dbReference>
<dbReference type="GO" id="GO:0032259">
    <property type="term" value="P:methylation"/>
    <property type="evidence" value="ECO:0007669"/>
    <property type="project" value="UniProtKB-KW"/>
</dbReference>
<keyword evidence="2" id="KW-0808">Transferase</keyword>
<evidence type="ECO:0000313" key="3">
    <source>
        <dbReference type="Proteomes" id="UP000070121"/>
    </source>
</evidence>
<dbReference type="InterPro" id="IPR029063">
    <property type="entry name" value="SAM-dependent_MTases_sf"/>
</dbReference>
<dbReference type="OrthoDB" id="10017101at2759"/>
<dbReference type="GO" id="GO:0008168">
    <property type="term" value="F:methyltransferase activity"/>
    <property type="evidence" value="ECO:0007669"/>
    <property type="project" value="UniProtKB-KW"/>
</dbReference>
<accession>A0A135V1Q2</accession>
<evidence type="ECO:0000313" key="2">
    <source>
        <dbReference type="EMBL" id="KXH66588.1"/>
    </source>
</evidence>
<evidence type="ECO:0000256" key="1">
    <source>
        <dbReference type="SAM" id="MobiDB-lite"/>
    </source>
</evidence>
<gene>
    <name evidence="2" type="ORF">CSAL01_10304</name>
</gene>
<name>A0A135V1Q2_9PEZI</name>
<keyword evidence="3" id="KW-1185">Reference proteome</keyword>
<organism evidence="2 3">
    <name type="scientific">Colletotrichum salicis</name>
    <dbReference type="NCBI Taxonomy" id="1209931"/>
    <lineage>
        <taxon>Eukaryota</taxon>
        <taxon>Fungi</taxon>
        <taxon>Dikarya</taxon>
        <taxon>Ascomycota</taxon>
        <taxon>Pezizomycotina</taxon>
        <taxon>Sordariomycetes</taxon>
        <taxon>Hypocreomycetidae</taxon>
        <taxon>Glomerellales</taxon>
        <taxon>Glomerellaceae</taxon>
        <taxon>Colletotrichum</taxon>
        <taxon>Colletotrichum acutatum species complex</taxon>
    </lineage>
</organism>
<dbReference type="STRING" id="1209931.A0A135V1Q2"/>
<protein>
    <submittedName>
        <fullName evidence="2">Methyltransferase domain-containing protein</fullName>
    </submittedName>
</protein>
<dbReference type="SUPFAM" id="SSF53335">
    <property type="entry name" value="S-adenosyl-L-methionine-dependent methyltransferases"/>
    <property type="match status" value="1"/>
</dbReference>
<sequence>MATSSQYAERTYHDTSSPYVLPNDAPEQTRLDEQALAIESMLGGKPFLFDLRLLPNQSKIRDIGCGTGVATTQLARHCPSPRALDYVFGRILFLAIDDWKEYFSRVHHLLKPGAIVEHQDCSWEYYRQGVQTKLSGNCLWHQAVLEESQAMGLDILVGDRVGYHMKAAGLEVLHTQSFEFSMVPSEKNIPSTAVGYYAQRTLLKAFTDLLRKILAKRDLYSDEDVSKLTKECLETSSAEEGIFVKYTVTIGRKPAQE</sequence>
<comment type="caution">
    <text evidence="2">The sequence shown here is derived from an EMBL/GenBank/DDBJ whole genome shotgun (WGS) entry which is preliminary data.</text>
</comment>
<reference evidence="2 3" key="1">
    <citation type="submission" date="2014-02" db="EMBL/GenBank/DDBJ databases">
        <title>The genome sequence of Colletotrichum salicis CBS 607.94.</title>
        <authorList>
            <person name="Baroncelli R."/>
            <person name="Thon M.R."/>
        </authorList>
    </citation>
    <scope>NUCLEOTIDE SEQUENCE [LARGE SCALE GENOMIC DNA]</scope>
    <source>
        <strain evidence="2 3">CBS 607.94</strain>
    </source>
</reference>